<dbReference type="PANTHER" id="PTHR16716:SF0">
    <property type="entry name" value="CYTOCHROME C OXIDASE SUBUNIT 7B, MITOCHONDRIAL"/>
    <property type="match status" value="1"/>
</dbReference>
<organism evidence="13 14">
    <name type="scientific">Equus asinus</name>
    <name type="common">Donkey</name>
    <name type="synonym">Equus africanus asinus</name>
    <dbReference type="NCBI Taxonomy" id="9793"/>
    <lineage>
        <taxon>Eukaryota</taxon>
        <taxon>Metazoa</taxon>
        <taxon>Chordata</taxon>
        <taxon>Craniata</taxon>
        <taxon>Vertebrata</taxon>
        <taxon>Euteleostomi</taxon>
        <taxon>Mammalia</taxon>
        <taxon>Eutheria</taxon>
        <taxon>Laurasiatheria</taxon>
        <taxon>Perissodactyla</taxon>
        <taxon>Equidae</taxon>
        <taxon>Equus</taxon>
    </lineage>
</organism>
<keyword evidence="7 12" id="KW-1133">Transmembrane helix</keyword>
<proteinExistence type="inferred from homology"/>
<comment type="pathway">
    <text evidence="2">Energy metabolism; oxidative phosphorylation.</text>
</comment>
<keyword evidence="5" id="KW-0999">Mitochondrion inner membrane</keyword>
<dbReference type="GO" id="GO:0045277">
    <property type="term" value="C:respiratory chain complex IV"/>
    <property type="evidence" value="ECO:0007669"/>
    <property type="project" value="TreeGrafter"/>
</dbReference>
<dbReference type="Ensembl" id="ENSEAST00005043837.1">
    <property type="protein sequence ID" value="ENSEASP00005041349.1"/>
    <property type="gene ID" value="ENSEASG00005026470.1"/>
</dbReference>
<accession>A0A9L0IW81</accession>
<dbReference type="GO" id="GO:0006123">
    <property type="term" value="P:mitochondrial electron transport, cytochrome c to oxygen"/>
    <property type="evidence" value="ECO:0007669"/>
    <property type="project" value="InterPro"/>
</dbReference>
<evidence type="ECO:0000256" key="11">
    <source>
        <dbReference type="ARBA" id="ARBA00041642"/>
    </source>
</evidence>
<dbReference type="AlphaFoldDB" id="A0A9L0IW81"/>
<reference evidence="13" key="2">
    <citation type="submission" date="2025-08" db="UniProtKB">
        <authorList>
            <consortium name="Ensembl"/>
        </authorList>
    </citation>
    <scope>IDENTIFICATION</scope>
</reference>
<keyword evidence="6" id="KW-0809">Transit peptide</keyword>
<protein>
    <recommendedName>
        <fullName evidence="10">Cytochrome c oxidase subunit 7B, mitochondrial</fullName>
    </recommendedName>
    <alternativeName>
        <fullName evidence="11">Cytochrome c oxidase polypeptide VIIb</fullName>
    </alternativeName>
</protein>
<gene>
    <name evidence="13" type="primary">COX7B</name>
    <name evidence="13" type="synonym">LOC106846922</name>
</gene>
<sequence>MFPLAKNALSRLPVRGIQQTVARQSHHKRTPDFHDKYGNAVLASGATFCIAVWAYVSILD</sequence>
<evidence type="ECO:0000256" key="1">
    <source>
        <dbReference type="ARBA" id="ARBA00004434"/>
    </source>
</evidence>
<keyword evidence="4 12" id="KW-0812">Transmembrane</keyword>
<dbReference type="Pfam" id="PF05392">
    <property type="entry name" value="COX7B"/>
    <property type="match status" value="1"/>
</dbReference>
<dbReference type="InterPro" id="IPR023272">
    <property type="entry name" value="Cyt_c_oxidase_suVIIB_dom_sf"/>
</dbReference>
<dbReference type="InterPro" id="IPR008433">
    <property type="entry name" value="Cyt_c_oxidase_suVIIB"/>
</dbReference>
<dbReference type="GeneTree" id="ENSGT00390000012178"/>
<evidence type="ECO:0000256" key="8">
    <source>
        <dbReference type="ARBA" id="ARBA00023128"/>
    </source>
</evidence>
<evidence type="ECO:0000256" key="9">
    <source>
        <dbReference type="ARBA" id="ARBA00023136"/>
    </source>
</evidence>
<name>A0A9L0IW81_EQUAS</name>
<comment type="subcellular location">
    <subcellularLocation>
        <location evidence="1">Mitochondrion inner membrane</location>
        <topology evidence="1">Single-pass membrane protein</topology>
    </subcellularLocation>
</comment>
<comment type="similarity">
    <text evidence="3">Belongs to the cytochrome c oxidase VIIb family.</text>
</comment>
<evidence type="ECO:0000313" key="14">
    <source>
        <dbReference type="Proteomes" id="UP000694387"/>
    </source>
</evidence>
<reference evidence="13" key="3">
    <citation type="submission" date="2025-09" db="UniProtKB">
        <authorList>
            <consortium name="Ensembl"/>
        </authorList>
    </citation>
    <scope>IDENTIFICATION</scope>
</reference>
<feature type="transmembrane region" description="Helical" evidence="12">
    <location>
        <begin position="37"/>
        <end position="56"/>
    </location>
</feature>
<dbReference type="SUPFAM" id="SSF81423">
    <property type="entry name" value="Mitochondrial cytochrome c oxidase subunit VIIb"/>
    <property type="match status" value="1"/>
</dbReference>
<dbReference type="GO" id="GO:0005743">
    <property type="term" value="C:mitochondrial inner membrane"/>
    <property type="evidence" value="ECO:0007669"/>
    <property type="project" value="UniProtKB-SubCell"/>
</dbReference>
<evidence type="ECO:0000256" key="7">
    <source>
        <dbReference type="ARBA" id="ARBA00022989"/>
    </source>
</evidence>
<evidence type="ECO:0000256" key="6">
    <source>
        <dbReference type="ARBA" id="ARBA00022946"/>
    </source>
</evidence>
<keyword evidence="14" id="KW-1185">Reference proteome</keyword>
<reference evidence="13 14" key="1">
    <citation type="journal article" date="2020" name="Nat. Commun.">
        <title>Donkey genomes provide new insights into domestication and selection for coat color.</title>
        <authorList>
            <person name="Wang"/>
            <person name="C."/>
            <person name="Li"/>
            <person name="H."/>
            <person name="Guo"/>
            <person name="Y."/>
            <person name="Huang"/>
            <person name="J."/>
            <person name="Sun"/>
            <person name="Y."/>
            <person name="Min"/>
            <person name="J."/>
            <person name="Wang"/>
            <person name="J."/>
            <person name="Fang"/>
            <person name="X."/>
            <person name="Zhao"/>
            <person name="Z."/>
            <person name="Wang"/>
            <person name="S."/>
            <person name="Zhang"/>
            <person name="Y."/>
            <person name="Liu"/>
            <person name="Q."/>
            <person name="Jiang"/>
            <person name="Q."/>
            <person name="Wang"/>
            <person name="X."/>
            <person name="Guo"/>
            <person name="Y."/>
            <person name="Yang"/>
            <person name="C."/>
            <person name="Wang"/>
            <person name="Y."/>
            <person name="Tian"/>
            <person name="F."/>
            <person name="Zhuang"/>
            <person name="G."/>
            <person name="Fan"/>
            <person name="Y."/>
            <person name="Gao"/>
            <person name="Q."/>
            <person name="Li"/>
            <person name="Y."/>
            <person name="Ju"/>
            <person name="Z."/>
            <person name="Li"/>
            <person name="J."/>
            <person name="Li"/>
            <person name="R."/>
            <person name="Hou"/>
            <person name="M."/>
            <person name="Yang"/>
            <person name="G."/>
            <person name="Liu"/>
            <person name="G."/>
            <person name="Liu"/>
            <person name="W."/>
            <person name="Guo"/>
            <person name="J."/>
            <person name="Pan"/>
            <person name="S."/>
            <person name="Fan"/>
            <person name="G."/>
            <person name="Zhang"/>
            <person name="W."/>
            <person name="Zhang"/>
            <person name="R."/>
            <person name="Yu"/>
            <person name="J."/>
            <person name="Zhang"/>
            <person name="X."/>
            <person name="Yin"/>
            <person name="Q."/>
            <person name="Ji"/>
            <person name="C."/>
            <person name="Jin"/>
            <person name="Y."/>
            <person name="Yue"/>
            <person name="G."/>
            <person name="Liu"/>
            <person name="M."/>
            <person name="Xu"/>
            <person name="J."/>
            <person name="Liu"/>
            <person name="S."/>
            <person name="Jordana"/>
            <person name="J."/>
            <person name="Noce"/>
            <person name="A."/>
            <person name="Amills"/>
            <person name="M."/>
            <person name="Wu"/>
            <person name="D.D."/>
            <person name="Li"/>
            <person name="S."/>
            <person name="Zhou"/>
            <person name="X. and Zhong"/>
            <person name="J."/>
        </authorList>
    </citation>
    <scope>NUCLEOTIDE SEQUENCE [LARGE SCALE GENOMIC DNA]</scope>
</reference>
<evidence type="ECO:0000256" key="4">
    <source>
        <dbReference type="ARBA" id="ARBA00022692"/>
    </source>
</evidence>
<evidence type="ECO:0000256" key="3">
    <source>
        <dbReference type="ARBA" id="ARBA00007351"/>
    </source>
</evidence>
<dbReference type="PANTHER" id="PTHR16716">
    <property type="entry name" value="CYTOCHROME C OXIDASE SUBUNIT 7B, MITOCHONDRIAL"/>
    <property type="match status" value="1"/>
</dbReference>
<dbReference type="Proteomes" id="UP000694387">
    <property type="component" value="Chromosome X"/>
</dbReference>
<evidence type="ECO:0000256" key="12">
    <source>
        <dbReference type="SAM" id="Phobius"/>
    </source>
</evidence>
<keyword evidence="9 12" id="KW-0472">Membrane</keyword>
<evidence type="ECO:0000256" key="5">
    <source>
        <dbReference type="ARBA" id="ARBA00022792"/>
    </source>
</evidence>
<evidence type="ECO:0000256" key="10">
    <source>
        <dbReference type="ARBA" id="ARBA00040623"/>
    </source>
</evidence>
<dbReference type="Gene3D" id="4.10.51.10">
    <property type="entry name" value="Cytochrome C Oxidase, chain K"/>
    <property type="match status" value="1"/>
</dbReference>
<evidence type="ECO:0000256" key="2">
    <source>
        <dbReference type="ARBA" id="ARBA00004673"/>
    </source>
</evidence>
<evidence type="ECO:0000313" key="13">
    <source>
        <dbReference type="Ensembl" id="ENSEASP00005041349.1"/>
    </source>
</evidence>
<keyword evidence="8" id="KW-0496">Mitochondrion</keyword>